<organism evidence="2 3">
    <name type="scientific">Aerolutibacter ruishenii</name>
    <dbReference type="NCBI Taxonomy" id="686800"/>
    <lineage>
        <taxon>Bacteria</taxon>
        <taxon>Pseudomonadati</taxon>
        <taxon>Pseudomonadota</taxon>
        <taxon>Gammaproteobacteria</taxon>
        <taxon>Lysobacterales</taxon>
        <taxon>Lysobacteraceae</taxon>
        <taxon>Aerolutibacter</taxon>
    </lineage>
</organism>
<sequence>MHCSNVAGVLLGLFALAVVPGAAAQYGGAPDTGTVRCESRDGRLRECPVDVSGGVRLVKQLSRADCERGRSWGVSRDGVWVSDGCRAAFAYGYGAGDDGGAAPGSRDRTLRCESKNGRWKHCSTSAEGAHIEFVRQLSRGHCLRNQTWGVDARGVWVSGGCRADFRLVTAEEAPRRDDTKLVRCESIDGRREHCPISTRGGVRMARQLSRTNCVEGHNWRFDRNGIWVEEGCRADFEIGRRSAQDSELGRSD</sequence>
<dbReference type="Pfam" id="PF11218">
    <property type="entry name" value="DUF3011"/>
    <property type="match status" value="1"/>
</dbReference>
<accession>A0A562LYC5</accession>
<evidence type="ECO:0000313" key="3">
    <source>
        <dbReference type="Proteomes" id="UP000316471"/>
    </source>
</evidence>
<keyword evidence="1" id="KW-0732">Signal</keyword>
<feature type="signal peptide" evidence="1">
    <location>
        <begin position="1"/>
        <end position="24"/>
    </location>
</feature>
<name>A0A562LYC5_9GAMM</name>
<evidence type="ECO:0000313" key="2">
    <source>
        <dbReference type="EMBL" id="TWI12645.1"/>
    </source>
</evidence>
<dbReference type="AlphaFoldDB" id="A0A562LYC5"/>
<feature type="chain" id="PRO_5021785520" description="DUF3011 family protein" evidence="1">
    <location>
        <begin position="25"/>
        <end position="252"/>
    </location>
</feature>
<protein>
    <recommendedName>
        <fullName evidence="4">DUF3011 family protein</fullName>
    </recommendedName>
</protein>
<keyword evidence="3" id="KW-1185">Reference proteome</keyword>
<reference evidence="2 3" key="1">
    <citation type="journal article" date="2015" name="Stand. Genomic Sci.">
        <title>Genomic Encyclopedia of Bacterial and Archaeal Type Strains, Phase III: the genomes of soil and plant-associated and newly described type strains.</title>
        <authorList>
            <person name="Whitman W.B."/>
            <person name="Woyke T."/>
            <person name="Klenk H.P."/>
            <person name="Zhou Y."/>
            <person name="Lilburn T.G."/>
            <person name="Beck B.J."/>
            <person name="De Vos P."/>
            <person name="Vandamme P."/>
            <person name="Eisen J.A."/>
            <person name="Garrity G."/>
            <person name="Hugenholtz P."/>
            <person name="Kyrpides N.C."/>
        </authorList>
    </citation>
    <scope>NUCLEOTIDE SEQUENCE [LARGE SCALE GENOMIC DNA]</scope>
    <source>
        <strain evidence="2 3">CGMCC 1.10136</strain>
    </source>
</reference>
<evidence type="ECO:0008006" key="4">
    <source>
        <dbReference type="Google" id="ProtNLM"/>
    </source>
</evidence>
<gene>
    <name evidence="2" type="ORF">IP93_00990</name>
</gene>
<proteinExistence type="predicted"/>
<dbReference type="Proteomes" id="UP000316471">
    <property type="component" value="Unassembled WGS sequence"/>
</dbReference>
<evidence type="ECO:0000256" key="1">
    <source>
        <dbReference type="SAM" id="SignalP"/>
    </source>
</evidence>
<dbReference type="InterPro" id="IPR021381">
    <property type="entry name" value="DUF3011"/>
</dbReference>
<comment type="caution">
    <text evidence="2">The sequence shown here is derived from an EMBL/GenBank/DDBJ whole genome shotgun (WGS) entry which is preliminary data.</text>
</comment>
<dbReference type="EMBL" id="VLKP01000003">
    <property type="protein sequence ID" value="TWI12645.1"/>
    <property type="molecule type" value="Genomic_DNA"/>
</dbReference>